<proteinExistence type="predicted"/>
<feature type="transmembrane region" description="Helical" evidence="1">
    <location>
        <begin position="194"/>
        <end position="216"/>
    </location>
</feature>
<dbReference type="GO" id="GO:0005886">
    <property type="term" value="C:plasma membrane"/>
    <property type="evidence" value="ECO:0007669"/>
    <property type="project" value="UniProtKB-SubCell"/>
</dbReference>
<organism evidence="3 4">
    <name type="scientific">Capnocytophaga canis</name>
    <dbReference type="NCBI Taxonomy" id="1848903"/>
    <lineage>
        <taxon>Bacteria</taxon>
        <taxon>Pseudomonadati</taxon>
        <taxon>Bacteroidota</taxon>
        <taxon>Flavobacteriia</taxon>
        <taxon>Flavobacteriales</taxon>
        <taxon>Flavobacteriaceae</taxon>
        <taxon>Capnocytophaga</taxon>
    </lineage>
</organism>
<keyword evidence="1" id="KW-0812">Transmembrane</keyword>
<keyword evidence="5" id="KW-1185">Reference proteome</keyword>
<reference evidence="4 5" key="1">
    <citation type="submission" date="2015-01" db="EMBL/GenBank/DDBJ databases">
        <authorList>
            <person name="MANFREDI Pablo"/>
        </authorList>
    </citation>
    <scope>NUCLEOTIDE SEQUENCE [LARGE SCALE GENOMIC DNA]</scope>
    <source>
        <strain evidence="2 5">CcD38</strain>
        <strain evidence="3 4">CcD93</strain>
    </source>
</reference>
<dbReference type="Proteomes" id="UP000038200">
    <property type="component" value="Unassembled WGS sequence"/>
</dbReference>
<dbReference type="EMBL" id="CDOI01000174">
    <property type="protein sequence ID" value="CEN48537.1"/>
    <property type="molecule type" value="Genomic_DNA"/>
</dbReference>
<sequence>MCYLKRCSKIEILTTKDTTLILYFEFMFALFNKEIRYFFTSAIGFTVIGLFIVLNGIFLWILKTDYNIFNGNSADLLPFFRLSSWIFVFLVPALTMRSISEEKRSGMLQLLFTKPISVFQIVLGKYLGILFLLFVTLLPSLLYVYIIWILGNPVGNLDIASTVGSYIALFLLSATFGAVGLWSSSVSNNQVISFMLAAFLCFFFFFGLDQTAMLLFPDSVTAFGFQSHFDAISRGVIDTRNVFYFLSFIAFFLYTTTLSLKYYKL</sequence>
<dbReference type="EMBL" id="CDOL01000272">
    <property type="protein sequence ID" value="CEN54250.1"/>
    <property type="molecule type" value="Genomic_DNA"/>
</dbReference>
<accession>A0A0B7IR17</accession>
<feature type="transmembrane region" description="Helical" evidence="1">
    <location>
        <begin position="37"/>
        <end position="62"/>
    </location>
</feature>
<dbReference type="Pfam" id="PF12679">
    <property type="entry name" value="ABC2_membrane_2"/>
    <property type="match status" value="1"/>
</dbReference>
<name>A0A0B7IR17_9FLAO</name>
<keyword evidence="1" id="KW-1133">Transmembrane helix</keyword>
<evidence type="ECO:0000313" key="4">
    <source>
        <dbReference type="Proteomes" id="UP000038200"/>
    </source>
</evidence>
<protein>
    <submittedName>
        <fullName evidence="3">Gliding motility-associated ABC transporter permease protein GldF</fullName>
    </submittedName>
</protein>
<feature type="transmembrane region" description="Helical" evidence="1">
    <location>
        <begin position="126"/>
        <end position="151"/>
    </location>
</feature>
<evidence type="ECO:0000313" key="2">
    <source>
        <dbReference type="EMBL" id="CEN48537.1"/>
    </source>
</evidence>
<feature type="transmembrane region" description="Helical" evidence="1">
    <location>
        <begin position="163"/>
        <end position="182"/>
    </location>
</feature>
<evidence type="ECO:0000256" key="1">
    <source>
        <dbReference type="SAM" id="Phobius"/>
    </source>
</evidence>
<keyword evidence="1" id="KW-0472">Membrane</keyword>
<dbReference type="AlphaFoldDB" id="A0A0B7IR17"/>
<dbReference type="GO" id="GO:0140359">
    <property type="term" value="F:ABC-type transporter activity"/>
    <property type="evidence" value="ECO:0007669"/>
    <property type="project" value="InterPro"/>
</dbReference>
<dbReference type="Proteomes" id="UP000045051">
    <property type="component" value="Unassembled WGS sequence"/>
</dbReference>
<evidence type="ECO:0000313" key="3">
    <source>
        <dbReference type="EMBL" id="CEN54250.1"/>
    </source>
</evidence>
<feature type="transmembrane region" description="Helical" evidence="1">
    <location>
        <begin position="82"/>
        <end position="99"/>
    </location>
</feature>
<evidence type="ECO:0000313" key="5">
    <source>
        <dbReference type="Proteomes" id="UP000045051"/>
    </source>
</evidence>
<feature type="transmembrane region" description="Helical" evidence="1">
    <location>
        <begin position="242"/>
        <end position="263"/>
    </location>
</feature>
<dbReference type="PANTHER" id="PTHR43471">
    <property type="entry name" value="ABC TRANSPORTER PERMEASE"/>
    <property type="match status" value="1"/>
</dbReference>
<gene>
    <name evidence="2" type="ORF">CCAND38_600012</name>
    <name evidence="3" type="ORF">CCAND93_80012</name>
</gene>
<dbReference type="STRING" id="1848903.CCAND38_600012"/>